<feature type="region of interest" description="Disordered" evidence="2">
    <location>
        <begin position="210"/>
        <end position="256"/>
    </location>
</feature>
<dbReference type="GO" id="GO:0008270">
    <property type="term" value="F:zinc ion binding"/>
    <property type="evidence" value="ECO:0007669"/>
    <property type="project" value="UniProtKB-KW"/>
</dbReference>
<keyword evidence="1" id="KW-0479">Metal-binding</keyword>
<dbReference type="PROSITE" id="PS50157">
    <property type="entry name" value="ZINC_FINGER_C2H2_2"/>
    <property type="match status" value="1"/>
</dbReference>
<feature type="region of interest" description="Disordered" evidence="2">
    <location>
        <begin position="85"/>
        <end position="153"/>
    </location>
</feature>
<reference evidence="4" key="1">
    <citation type="submission" date="2014-09" db="EMBL/GenBank/DDBJ databases">
        <title>Draft genome sequence of an oleaginous Mucoromycotina fungus Mucor ambiguus NBRC6742.</title>
        <authorList>
            <person name="Takeda I."/>
            <person name="Yamane N."/>
            <person name="Morita T."/>
            <person name="Tamano K."/>
            <person name="Machida M."/>
            <person name="Baker S."/>
            <person name="Koike H."/>
        </authorList>
    </citation>
    <scope>NUCLEOTIDE SEQUENCE</scope>
    <source>
        <strain evidence="4">NBRC 6742</strain>
    </source>
</reference>
<name>A0A0C9MLV0_9FUNG</name>
<evidence type="ECO:0000256" key="2">
    <source>
        <dbReference type="SAM" id="MobiDB-lite"/>
    </source>
</evidence>
<feature type="domain" description="C2H2-type" evidence="3">
    <location>
        <begin position="156"/>
        <end position="183"/>
    </location>
</feature>
<evidence type="ECO:0000313" key="5">
    <source>
        <dbReference type="Proteomes" id="UP000053815"/>
    </source>
</evidence>
<gene>
    <name evidence="4" type="ORF">MAM1_0209d08033</name>
</gene>
<dbReference type="OrthoDB" id="2152896at2759"/>
<evidence type="ECO:0000256" key="1">
    <source>
        <dbReference type="PROSITE-ProRule" id="PRU00042"/>
    </source>
</evidence>
<organism evidence="4">
    <name type="scientific">Mucor ambiguus</name>
    <dbReference type="NCBI Taxonomy" id="91626"/>
    <lineage>
        <taxon>Eukaryota</taxon>
        <taxon>Fungi</taxon>
        <taxon>Fungi incertae sedis</taxon>
        <taxon>Mucoromycota</taxon>
        <taxon>Mucoromycotina</taxon>
        <taxon>Mucoromycetes</taxon>
        <taxon>Mucorales</taxon>
        <taxon>Mucorineae</taxon>
        <taxon>Mucoraceae</taxon>
        <taxon>Mucor</taxon>
    </lineage>
</organism>
<protein>
    <recommendedName>
        <fullName evidence="3">C2H2-type domain-containing protein</fullName>
    </recommendedName>
</protein>
<dbReference type="InterPro" id="IPR013087">
    <property type="entry name" value="Znf_C2H2_type"/>
</dbReference>
<keyword evidence="5" id="KW-1185">Reference proteome</keyword>
<feature type="compositionally biased region" description="Acidic residues" evidence="2">
    <location>
        <begin position="243"/>
        <end position="256"/>
    </location>
</feature>
<feature type="compositionally biased region" description="Acidic residues" evidence="2">
    <location>
        <begin position="222"/>
        <end position="233"/>
    </location>
</feature>
<feature type="compositionally biased region" description="Basic and acidic residues" evidence="2">
    <location>
        <begin position="137"/>
        <end position="153"/>
    </location>
</feature>
<sequence length="256" mass="28583">MTCLSATACAFNEDLALHEKNNLPSPPNSSCGEEREPELATITIATTRSTLFTKAAAVHYTTDLSENYTIDHSKPHAIQQVSYTLKSPKDHRVASTNTPSLTASTSPSSSSSSSSSGLLKRPLPFTSDDDDYSDVDDSSKATEKSKRKKSELSDTHRCDECGKLYKHLKSLFKHQWEHSEYWETSSKLSLTKHQKVQMLEAASILTGMKKQTILEQQQPQPDSEDDEEDDDDHFEQQQTAFGEGDDQDDEEEISLM</sequence>
<feature type="compositionally biased region" description="Acidic residues" evidence="2">
    <location>
        <begin position="127"/>
        <end position="136"/>
    </location>
</feature>
<dbReference type="Proteomes" id="UP000053815">
    <property type="component" value="Unassembled WGS sequence"/>
</dbReference>
<keyword evidence="1" id="KW-0862">Zinc</keyword>
<evidence type="ECO:0000259" key="3">
    <source>
        <dbReference type="PROSITE" id="PS50157"/>
    </source>
</evidence>
<dbReference type="EMBL" id="DF836498">
    <property type="protein sequence ID" value="GAN08519.1"/>
    <property type="molecule type" value="Genomic_DNA"/>
</dbReference>
<accession>A0A0C9MLV0</accession>
<evidence type="ECO:0000313" key="4">
    <source>
        <dbReference type="EMBL" id="GAN08519.1"/>
    </source>
</evidence>
<dbReference type="AlphaFoldDB" id="A0A0C9MLV0"/>
<proteinExistence type="predicted"/>
<dbReference type="PROSITE" id="PS00028">
    <property type="entry name" value="ZINC_FINGER_C2H2_1"/>
    <property type="match status" value="1"/>
</dbReference>
<keyword evidence="1" id="KW-0863">Zinc-finger</keyword>
<feature type="compositionally biased region" description="Low complexity" evidence="2">
    <location>
        <begin position="95"/>
        <end position="124"/>
    </location>
</feature>